<organism evidence="2 3">
    <name type="scientific">Aureococcus anophagefferens</name>
    <name type="common">Harmful bloom alga</name>
    <dbReference type="NCBI Taxonomy" id="44056"/>
    <lineage>
        <taxon>Eukaryota</taxon>
        <taxon>Sar</taxon>
        <taxon>Stramenopiles</taxon>
        <taxon>Ochrophyta</taxon>
        <taxon>Pelagophyceae</taxon>
        <taxon>Pelagomonadales</taxon>
        <taxon>Pelagomonadaceae</taxon>
        <taxon>Aureococcus</taxon>
    </lineage>
</organism>
<proteinExistence type="predicted"/>
<feature type="region of interest" description="Disordered" evidence="1">
    <location>
        <begin position="1"/>
        <end position="53"/>
    </location>
</feature>
<dbReference type="Gene3D" id="3.40.220.10">
    <property type="entry name" value="Leucine Aminopeptidase, subunit E, domain 1"/>
    <property type="match status" value="1"/>
</dbReference>
<evidence type="ECO:0000313" key="2">
    <source>
        <dbReference type="EMBL" id="KAK7247815.1"/>
    </source>
</evidence>
<comment type="caution">
    <text evidence="2">The sequence shown here is derived from an EMBL/GenBank/DDBJ whole genome shotgun (WGS) entry which is preliminary data.</text>
</comment>
<feature type="compositionally biased region" description="Polar residues" evidence="1">
    <location>
        <begin position="40"/>
        <end position="49"/>
    </location>
</feature>
<feature type="compositionally biased region" description="Acidic residues" evidence="1">
    <location>
        <begin position="1"/>
        <end position="11"/>
    </location>
</feature>
<accession>A0ABR1G393</accession>
<keyword evidence="3" id="KW-1185">Reference proteome</keyword>
<evidence type="ECO:0000256" key="1">
    <source>
        <dbReference type="SAM" id="MobiDB-lite"/>
    </source>
</evidence>
<evidence type="ECO:0008006" key="4">
    <source>
        <dbReference type="Google" id="ProtNLM"/>
    </source>
</evidence>
<dbReference type="InterPro" id="IPR043472">
    <property type="entry name" value="Macro_dom-like"/>
</dbReference>
<dbReference type="Proteomes" id="UP001363151">
    <property type="component" value="Unassembled WGS sequence"/>
</dbReference>
<feature type="compositionally biased region" description="Low complexity" evidence="1">
    <location>
        <begin position="26"/>
        <end position="39"/>
    </location>
</feature>
<name>A0ABR1G393_AURAN</name>
<dbReference type="EMBL" id="JBBJCI010000126">
    <property type="protein sequence ID" value="KAK7247815.1"/>
    <property type="molecule type" value="Genomic_DNA"/>
</dbReference>
<protein>
    <recommendedName>
        <fullName evidence="4">Macro domain-containing protein</fullName>
    </recommendedName>
</protein>
<sequence>MIDLTGDDDDALTSAPARSAAGALTSAPAPGPARSAAPSTNETDAPSSTLKRKAPAAGVEIVVGGDLLNAEEPYVAHQGNCESRGARGLAKVLFAKWPAANVYKDRRGHSTPGSVEPRDVEGKVVVALFAQRSPGLPRRDGDDSAAARLGWFEEALDCLGSLMAARGASAVAMPFNVGCGLAGGEWPAYRAKLDAFAARYAVSVKLYDRERASLGGGGPSGASRATRECVDCSRPLSAQEPAWKVRCYGCWKANARKK</sequence>
<reference evidence="2 3" key="1">
    <citation type="submission" date="2024-03" db="EMBL/GenBank/DDBJ databases">
        <title>Aureococcus anophagefferens CCMP1851 and Kratosvirus quantuckense: Draft genome of a second virus-susceptible host strain in the model system.</title>
        <authorList>
            <person name="Chase E."/>
            <person name="Truchon A.R."/>
            <person name="Schepens W."/>
            <person name="Wilhelm S.W."/>
        </authorList>
    </citation>
    <scope>NUCLEOTIDE SEQUENCE [LARGE SCALE GENOMIC DNA]</scope>
    <source>
        <strain evidence="2 3">CCMP1851</strain>
    </source>
</reference>
<dbReference type="SUPFAM" id="SSF52949">
    <property type="entry name" value="Macro domain-like"/>
    <property type="match status" value="1"/>
</dbReference>
<gene>
    <name evidence="2" type="ORF">SO694_00121045</name>
</gene>
<evidence type="ECO:0000313" key="3">
    <source>
        <dbReference type="Proteomes" id="UP001363151"/>
    </source>
</evidence>